<dbReference type="PROSITE" id="PS00560">
    <property type="entry name" value="CARBOXYPEPT_SER_HIS"/>
    <property type="match status" value="1"/>
</dbReference>
<keyword evidence="2 7" id="KW-0121">Carboxypeptidase</keyword>
<sequence length="546" mass="60991">MRLLISSLITTWAFVADIALARNLQHVRKNWHPNFEAKRLASPAPAPAPSPASTANCSANPIIPQTQKTKKFVVDGTKIPDVDFDVGESYAGLLPISEGKNVSELYFWFFPSANAKADDEILIWLNGGPGCSSLEGLLQENGPFLWQYGTYKPVKNPYTWLNLTNVVWVEQPAGTGFSQRKGTPLATNEIEVAEQFLGFWKNFVDTFGLHNRKVYITGESYAGYYVPYIADAMHNTTNSTYYNIESIMIYDPSVTYDIVQDDIPTVPFIHNWKQLFNLNETYLKSLDARHKSCGYEQFLEETLVYPPRGPLPTPPDVDRKNDTCRLFNEILGAASLVNPCWDVYQVATTCPVLWDVLGFPGSFAYTPDGANIYFNRTDVQKAINAPLGKWEECAKGILHPDGSPPSGLSVLPRVIEKNKKTIIAHAELDMVLIKNGTLVMIQNMTWNGMQGFQKGPSDWENFYVPYHSELSTGTLAGAGYLGKHYTERGLTFSTVELSGHMVPQYAPSAAYRQLEFLLGRIESLSEVSDFTTQEGNFGNNATMKMF</sequence>
<comment type="similarity">
    <text evidence="1 7">Belongs to the peptidase S10 family.</text>
</comment>
<gene>
    <name evidence="9" type="ORF">AC578_678</name>
</gene>
<evidence type="ECO:0000313" key="9">
    <source>
        <dbReference type="EMBL" id="KXT03043.1"/>
    </source>
</evidence>
<keyword evidence="4 7" id="KW-0732">Signal</keyword>
<keyword evidence="6" id="KW-0325">Glycoprotein</keyword>
<keyword evidence="10" id="KW-1185">Reference proteome</keyword>
<keyword evidence="3 7" id="KW-0645">Protease</keyword>
<feature type="chain" id="PRO_5007747361" description="Carboxypeptidase" evidence="7">
    <location>
        <begin position="22"/>
        <end position="546"/>
    </location>
</feature>
<dbReference type="Pfam" id="PF00450">
    <property type="entry name" value="Peptidase_S10"/>
    <property type="match status" value="1"/>
</dbReference>
<organism evidence="9 10">
    <name type="scientific">Pseudocercospora eumusae</name>
    <dbReference type="NCBI Taxonomy" id="321146"/>
    <lineage>
        <taxon>Eukaryota</taxon>
        <taxon>Fungi</taxon>
        <taxon>Dikarya</taxon>
        <taxon>Ascomycota</taxon>
        <taxon>Pezizomycotina</taxon>
        <taxon>Dothideomycetes</taxon>
        <taxon>Dothideomycetidae</taxon>
        <taxon>Mycosphaerellales</taxon>
        <taxon>Mycosphaerellaceae</taxon>
        <taxon>Pseudocercospora</taxon>
    </lineage>
</organism>
<evidence type="ECO:0000256" key="4">
    <source>
        <dbReference type="ARBA" id="ARBA00022729"/>
    </source>
</evidence>
<evidence type="ECO:0000256" key="7">
    <source>
        <dbReference type="RuleBase" id="RU361156"/>
    </source>
</evidence>
<dbReference type="InterPro" id="IPR029058">
    <property type="entry name" value="AB_hydrolase_fold"/>
</dbReference>
<reference evidence="9 10" key="1">
    <citation type="submission" date="2015-07" db="EMBL/GenBank/DDBJ databases">
        <title>Comparative genomics of the Sigatoka disease complex on banana suggests a link between parallel evolutionary changes in Pseudocercospora fijiensis and Pseudocercospora eumusae and increased virulence on the banana host.</title>
        <authorList>
            <person name="Chang T.-C."/>
            <person name="Salvucci A."/>
            <person name="Crous P.W."/>
            <person name="Stergiopoulos I."/>
        </authorList>
    </citation>
    <scope>NUCLEOTIDE SEQUENCE [LARGE SCALE GENOMIC DNA]</scope>
    <source>
        <strain evidence="9 10">CBS 114824</strain>
    </source>
</reference>
<comment type="caution">
    <text evidence="9">The sequence shown here is derived from an EMBL/GenBank/DDBJ whole genome shotgun (WGS) entry which is preliminary data.</text>
</comment>
<name>A0A139HKV0_9PEZI</name>
<dbReference type="EC" id="3.4.16.-" evidence="7"/>
<dbReference type="Proteomes" id="UP000070133">
    <property type="component" value="Unassembled WGS sequence"/>
</dbReference>
<dbReference type="OrthoDB" id="443318at2759"/>
<evidence type="ECO:0000256" key="8">
    <source>
        <dbReference type="SAM" id="MobiDB-lite"/>
    </source>
</evidence>
<keyword evidence="5 7" id="KW-0378">Hydrolase</keyword>
<proteinExistence type="inferred from homology"/>
<dbReference type="InterPro" id="IPR001563">
    <property type="entry name" value="Peptidase_S10"/>
</dbReference>
<feature type="compositionally biased region" description="Low complexity" evidence="8">
    <location>
        <begin position="51"/>
        <end position="60"/>
    </location>
</feature>
<evidence type="ECO:0000256" key="1">
    <source>
        <dbReference type="ARBA" id="ARBA00009431"/>
    </source>
</evidence>
<dbReference type="Gene3D" id="3.40.50.1820">
    <property type="entry name" value="alpha/beta hydrolase"/>
    <property type="match status" value="1"/>
</dbReference>
<dbReference type="EMBL" id="LFZN01000034">
    <property type="protein sequence ID" value="KXT03043.1"/>
    <property type="molecule type" value="Genomic_DNA"/>
</dbReference>
<feature type="region of interest" description="Disordered" evidence="8">
    <location>
        <begin position="40"/>
        <end position="60"/>
    </location>
</feature>
<evidence type="ECO:0000313" key="10">
    <source>
        <dbReference type="Proteomes" id="UP000070133"/>
    </source>
</evidence>
<dbReference type="GO" id="GO:0004185">
    <property type="term" value="F:serine-type carboxypeptidase activity"/>
    <property type="evidence" value="ECO:0007669"/>
    <property type="project" value="UniProtKB-UniRule"/>
</dbReference>
<evidence type="ECO:0000256" key="3">
    <source>
        <dbReference type="ARBA" id="ARBA00022670"/>
    </source>
</evidence>
<evidence type="ECO:0000256" key="6">
    <source>
        <dbReference type="ARBA" id="ARBA00023180"/>
    </source>
</evidence>
<evidence type="ECO:0000256" key="2">
    <source>
        <dbReference type="ARBA" id="ARBA00022645"/>
    </source>
</evidence>
<accession>A0A139HKV0</accession>
<dbReference type="InterPro" id="IPR033124">
    <property type="entry name" value="Ser_caboxypep_his_AS"/>
</dbReference>
<dbReference type="AlphaFoldDB" id="A0A139HKV0"/>
<dbReference type="FunFam" id="3.40.50.1820:FF:000118">
    <property type="entry name" value="Carboxypeptidase"/>
    <property type="match status" value="1"/>
</dbReference>
<dbReference type="PANTHER" id="PTHR11802:SF479">
    <property type="entry name" value="CARBOXYPEPTIDASE"/>
    <property type="match status" value="1"/>
</dbReference>
<dbReference type="PANTHER" id="PTHR11802">
    <property type="entry name" value="SERINE PROTEASE FAMILY S10 SERINE CARBOXYPEPTIDASE"/>
    <property type="match status" value="1"/>
</dbReference>
<evidence type="ECO:0000256" key="5">
    <source>
        <dbReference type="ARBA" id="ARBA00022801"/>
    </source>
</evidence>
<dbReference type="PRINTS" id="PR00724">
    <property type="entry name" value="CRBOXYPTASEC"/>
</dbReference>
<protein>
    <recommendedName>
        <fullName evidence="7">Carboxypeptidase</fullName>
        <ecNumber evidence="7">3.4.16.-</ecNumber>
    </recommendedName>
</protein>
<feature type="signal peptide" evidence="7">
    <location>
        <begin position="1"/>
        <end position="21"/>
    </location>
</feature>
<dbReference type="InterPro" id="IPR018202">
    <property type="entry name" value="Ser_caboxypep_ser_AS"/>
</dbReference>
<dbReference type="PROSITE" id="PS00131">
    <property type="entry name" value="CARBOXYPEPT_SER_SER"/>
    <property type="match status" value="1"/>
</dbReference>
<dbReference type="SUPFAM" id="SSF53474">
    <property type="entry name" value="alpha/beta-Hydrolases"/>
    <property type="match status" value="1"/>
</dbReference>
<dbReference type="GO" id="GO:0006508">
    <property type="term" value="P:proteolysis"/>
    <property type="evidence" value="ECO:0007669"/>
    <property type="project" value="UniProtKB-KW"/>
</dbReference>